<feature type="region of interest" description="Disordered" evidence="1">
    <location>
        <begin position="1"/>
        <end position="20"/>
    </location>
</feature>
<accession>A0A8S5R702</accession>
<protein>
    <submittedName>
        <fullName evidence="2">Uncharacterized protein</fullName>
    </submittedName>
</protein>
<dbReference type="EMBL" id="BK015824">
    <property type="protein sequence ID" value="DAE26915.1"/>
    <property type="molecule type" value="Genomic_DNA"/>
</dbReference>
<reference evidence="2" key="1">
    <citation type="journal article" date="2021" name="Proc. Natl. Acad. Sci. U.S.A.">
        <title>A Catalog of Tens of Thousands of Viruses from Human Metagenomes Reveals Hidden Associations with Chronic Diseases.</title>
        <authorList>
            <person name="Tisza M.J."/>
            <person name="Buck C.B."/>
        </authorList>
    </citation>
    <scope>NUCLEOTIDE SEQUENCE</scope>
    <source>
        <strain evidence="2">Ct6Ax4</strain>
    </source>
</reference>
<proteinExistence type="predicted"/>
<evidence type="ECO:0000313" key="2">
    <source>
        <dbReference type="EMBL" id="DAE26915.1"/>
    </source>
</evidence>
<organism evidence="2">
    <name type="scientific">virus sp. ct6Ax4</name>
    <dbReference type="NCBI Taxonomy" id="2826791"/>
    <lineage>
        <taxon>Viruses</taxon>
    </lineage>
</organism>
<evidence type="ECO:0000256" key="1">
    <source>
        <dbReference type="SAM" id="MobiDB-lite"/>
    </source>
</evidence>
<sequence length="56" mass="6748">MKLKKQMTQKKNHKKGEYNSKNRIIDDRTIVYKVICNMAIYTHNCHKQGKIHYNIV</sequence>
<name>A0A8S5R702_9VIRU</name>
<feature type="compositionally biased region" description="Basic residues" evidence="1">
    <location>
        <begin position="1"/>
        <end position="14"/>
    </location>
</feature>